<feature type="region of interest" description="Disordered" evidence="1">
    <location>
        <begin position="1"/>
        <end position="90"/>
    </location>
</feature>
<dbReference type="EMBL" id="BSXU01012826">
    <property type="protein sequence ID" value="GME78098.1"/>
    <property type="molecule type" value="Genomic_DNA"/>
</dbReference>
<dbReference type="AlphaFoldDB" id="A0A9W6T7J9"/>
<name>A0A9W6T7J9_AMBMO</name>
<evidence type="ECO:0000313" key="3">
    <source>
        <dbReference type="Proteomes" id="UP001165063"/>
    </source>
</evidence>
<protein>
    <submittedName>
        <fullName evidence="2">Unnamed protein product</fullName>
    </submittedName>
</protein>
<organism evidence="2 3">
    <name type="scientific">Ambrosiozyma monospora</name>
    <name type="common">Yeast</name>
    <name type="synonym">Endomycopsis monosporus</name>
    <dbReference type="NCBI Taxonomy" id="43982"/>
    <lineage>
        <taxon>Eukaryota</taxon>
        <taxon>Fungi</taxon>
        <taxon>Dikarya</taxon>
        <taxon>Ascomycota</taxon>
        <taxon>Saccharomycotina</taxon>
        <taxon>Pichiomycetes</taxon>
        <taxon>Pichiales</taxon>
        <taxon>Pichiaceae</taxon>
        <taxon>Ambrosiozyma</taxon>
    </lineage>
</organism>
<reference evidence="2" key="1">
    <citation type="submission" date="2023-04" db="EMBL/GenBank/DDBJ databases">
        <title>Ambrosiozyma monospora NBRC 1965.</title>
        <authorList>
            <person name="Ichikawa N."/>
            <person name="Sato H."/>
            <person name="Tonouchi N."/>
        </authorList>
    </citation>
    <scope>NUCLEOTIDE SEQUENCE</scope>
    <source>
        <strain evidence="2">NBRC 1965</strain>
    </source>
</reference>
<accession>A0A9W6T7J9</accession>
<gene>
    <name evidence="2" type="ORF">Amon01_000975400</name>
</gene>
<sequence length="202" mass="22939">MFKDSTTAHAADAQNFSDEEELADDELPDEEFSSEAPKAANGDDDNNNSGDESEDDLMKELQQEAMQGVDENEAEAAGPGGLFDNTFSNNNAGLADLDFEHSNALADDHDDEELNMGFQMASSEPNMVDEDDIDLSDEYENEEQKAAIQKELKEKIRLERIEKEKRNRAKLLRIYYPSFKRGLCYPQNYNLRFTRIPEKHSE</sequence>
<evidence type="ECO:0000313" key="2">
    <source>
        <dbReference type="EMBL" id="GME78098.1"/>
    </source>
</evidence>
<feature type="compositionally biased region" description="Acidic residues" evidence="1">
    <location>
        <begin position="42"/>
        <end position="55"/>
    </location>
</feature>
<feature type="compositionally biased region" description="Acidic residues" evidence="1">
    <location>
        <begin position="17"/>
        <end position="33"/>
    </location>
</feature>
<evidence type="ECO:0000256" key="1">
    <source>
        <dbReference type="SAM" id="MobiDB-lite"/>
    </source>
</evidence>
<comment type="caution">
    <text evidence="2">The sequence shown here is derived from an EMBL/GenBank/DDBJ whole genome shotgun (WGS) entry which is preliminary data.</text>
</comment>
<dbReference type="Proteomes" id="UP001165063">
    <property type="component" value="Unassembled WGS sequence"/>
</dbReference>
<proteinExistence type="predicted"/>
<keyword evidence="3" id="KW-1185">Reference proteome</keyword>